<evidence type="ECO:0000313" key="3">
    <source>
        <dbReference type="Proteomes" id="UP001500392"/>
    </source>
</evidence>
<comment type="caution">
    <text evidence="2">The sequence shown here is derived from an EMBL/GenBank/DDBJ whole genome shotgun (WGS) entry which is preliminary data.</text>
</comment>
<reference evidence="3" key="1">
    <citation type="journal article" date="2019" name="Int. J. Syst. Evol. Microbiol.">
        <title>The Global Catalogue of Microorganisms (GCM) 10K type strain sequencing project: providing services to taxonomists for standard genome sequencing and annotation.</title>
        <authorList>
            <consortium name="The Broad Institute Genomics Platform"/>
            <consortium name="The Broad Institute Genome Sequencing Center for Infectious Disease"/>
            <person name="Wu L."/>
            <person name="Ma J."/>
        </authorList>
    </citation>
    <scope>NUCLEOTIDE SEQUENCE [LARGE SCALE GENOMIC DNA]</scope>
    <source>
        <strain evidence="3">JCM 17304</strain>
    </source>
</reference>
<dbReference type="EMBL" id="BAABDM010000003">
    <property type="protein sequence ID" value="GAA4097040.1"/>
    <property type="molecule type" value="Genomic_DNA"/>
</dbReference>
<gene>
    <name evidence="2" type="primary">omp33-36</name>
    <name evidence="2" type="ORF">GCM10022414_22030</name>
</gene>
<dbReference type="InterPro" id="IPR031593">
    <property type="entry name" value="Porin_7"/>
</dbReference>
<accession>A0ABP7WWF7</accession>
<keyword evidence="3" id="KW-1185">Reference proteome</keyword>
<dbReference type="SUPFAM" id="SSF56935">
    <property type="entry name" value="Porins"/>
    <property type="match status" value="1"/>
</dbReference>
<evidence type="ECO:0000256" key="1">
    <source>
        <dbReference type="SAM" id="SignalP"/>
    </source>
</evidence>
<name>A0ABP7WWF7_9GAMM</name>
<organism evidence="2 3">
    <name type="scientific">Zhongshania borealis</name>
    <dbReference type="NCBI Taxonomy" id="889488"/>
    <lineage>
        <taxon>Bacteria</taxon>
        <taxon>Pseudomonadati</taxon>
        <taxon>Pseudomonadota</taxon>
        <taxon>Gammaproteobacteria</taxon>
        <taxon>Cellvibrionales</taxon>
        <taxon>Spongiibacteraceae</taxon>
        <taxon>Zhongshania</taxon>
    </lineage>
</organism>
<proteinExistence type="predicted"/>
<keyword evidence="1" id="KW-0732">Signal</keyword>
<dbReference type="Pfam" id="PF16956">
    <property type="entry name" value="Porin_7"/>
    <property type="match status" value="1"/>
</dbReference>
<feature type="signal peptide" evidence="1">
    <location>
        <begin position="1"/>
        <end position="20"/>
    </location>
</feature>
<evidence type="ECO:0000313" key="2">
    <source>
        <dbReference type="EMBL" id="GAA4097040.1"/>
    </source>
</evidence>
<dbReference type="RefSeq" id="WP_344935789.1">
    <property type="nucleotide sequence ID" value="NZ_BAABDM010000003.1"/>
</dbReference>
<dbReference type="Proteomes" id="UP001500392">
    <property type="component" value="Unassembled WGS sequence"/>
</dbReference>
<sequence length="264" mass="27990">MKRTLLASAIALIATGHAYADYQFELGAVYTQGETANTDYDGFGIGGEFHFDKVDTSKGPLAEASFLDKSSFVDFAFLSVEPDVAGADDVDTTNIGGRFVTATNLIIEANWSTVDTGNSDSDSIRVGVGTYLNDNTDVVVSYTSEDDNNADVDYLDVAFHGVNPLNQGTSVAYDVAVGYIDTDNDSGYQIAVGGTYYFNTMFGLGLNAGIVDVGDSSSDTISLDASFFPNPQVEIFASIFDSSIEVNNNDADADGILLGAAFRF</sequence>
<feature type="chain" id="PRO_5045793847" evidence="1">
    <location>
        <begin position="21"/>
        <end position="264"/>
    </location>
</feature>
<protein>
    <submittedName>
        <fullName evidence="2">Porin Omp33-36</fullName>
    </submittedName>
</protein>